<dbReference type="KEGG" id="proo:MJB10_01160"/>
<dbReference type="RefSeq" id="WP_314800766.1">
    <property type="nucleotide sequence ID" value="NZ_CP130319.1"/>
</dbReference>
<feature type="domain" description="HTH cro/C1-type" evidence="2">
    <location>
        <begin position="10"/>
        <end position="64"/>
    </location>
</feature>
<keyword evidence="4" id="KW-1185">Reference proteome</keyword>
<dbReference type="Pfam" id="PF01381">
    <property type="entry name" value="HTH_3"/>
    <property type="match status" value="1"/>
</dbReference>
<organism evidence="3 4">
    <name type="scientific">Paenibacillus roseopurpureus</name>
    <dbReference type="NCBI Taxonomy" id="2918901"/>
    <lineage>
        <taxon>Bacteria</taxon>
        <taxon>Bacillati</taxon>
        <taxon>Bacillota</taxon>
        <taxon>Bacilli</taxon>
        <taxon>Bacillales</taxon>
        <taxon>Paenibacillaceae</taxon>
        <taxon>Paenibacillus</taxon>
    </lineage>
</organism>
<sequence length="70" mass="7794">MEKSSIAQRIRAFRKLKGYTQSELADLLGVSIAILGAIERGTRKPDTKMIQQISQVLNIEPEELVAIVAR</sequence>
<dbReference type="GO" id="GO:0003677">
    <property type="term" value="F:DNA binding"/>
    <property type="evidence" value="ECO:0007669"/>
    <property type="project" value="UniProtKB-KW"/>
</dbReference>
<reference evidence="3" key="1">
    <citation type="submission" date="2022-02" db="EMBL/GenBank/DDBJ databases">
        <title>Paenibacillus sp. MBLB1832 Whole Genome Shotgun Sequencing.</title>
        <authorList>
            <person name="Hwang C.Y."/>
            <person name="Cho E.-S."/>
            <person name="Seo M.-J."/>
        </authorList>
    </citation>
    <scope>NUCLEOTIDE SEQUENCE</scope>
    <source>
        <strain evidence="3">MBLB1832</strain>
    </source>
</reference>
<dbReference type="PANTHER" id="PTHR46558:SF11">
    <property type="entry name" value="HTH-TYPE TRANSCRIPTIONAL REGULATOR XRE"/>
    <property type="match status" value="1"/>
</dbReference>
<evidence type="ECO:0000256" key="1">
    <source>
        <dbReference type="ARBA" id="ARBA00023125"/>
    </source>
</evidence>
<dbReference type="SUPFAM" id="SSF47413">
    <property type="entry name" value="lambda repressor-like DNA-binding domains"/>
    <property type="match status" value="1"/>
</dbReference>
<dbReference type="EMBL" id="CP130319">
    <property type="protein sequence ID" value="WNR44801.1"/>
    <property type="molecule type" value="Genomic_DNA"/>
</dbReference>
<keyword evidence="1" id="KW-0238">DNA-binding</keyword>
<dbReference type="InterPro" id="IPR010982">
    <property type="entry name" value="Lambda_DNA-bd_dom_sf"/>
</dbReference>
<protein>
    <submittedName>
        <fullName evidence="3">Helix-turn-helix transcriptional regulator</fullName>
    </submittedName>
</protein>
<dbReference type="SMART" id="SM00530">
    <property type="entry name" value="HTH_XRE"/>
    <property type="match status" value="1"/>
</dbReference>
<dbReference type="InterPro" id="IPR001387">
    <property type="entry name" value="Cro/C1-type_HTH"/>
</dbReference>
<dbReference type="Proteomes" id="UP001304650">
    <property type="component" value="Chromosome"/>
</dbReference>
<dbReference type="PROSITE" id="PS50943">
    <property type="entry name" value="HTH_CROC1"/>
    <property type="match status" value="1"/>
</dbReference>
<evidence type="ECO:0000313" key="4">
    <source>
        <dbReference type="Proteomes" id="UP001304650"/>
    </source>
</evidence>
<accession>A0AA96LQM8</accession>
<evidence type="ECO:0000259" key="2">
    <source>
        <dbReference type="PROSITE" id="PS50943"/>
    </source>
</evidence>
<name>A0AA96LQM8_9BACL</name>
<dbReference type="CDD" id="cd00093">
    <property type="entry name" value="HTH_XRE"/>
    <property type="match status" value="1"/>
</dbReference>
<dbReference type="AlphaFoldDB" id="A0AA96LQM8"/>
<dbReference type="Gene3D" id="1.10.260.40">
    <property type="entry name" value="lambda repressor-like DNA-binding domains"/>
    <property type="match status" value="1"/>
</dbReference>
<gene>
    <name evidence="3" type="ORF">MJB10_01160</name>
</gene>
<evidence type="ECO:0000313" key="3">
    <source>
        <dbReference type="EMBL" id="WNR44801.1"/>
    </source>
</evidence>
<proteinExistence type="predicted"/>
<dbReference type="PANTHER" id="PTHR46558">
    <property type="entry name" value="TRACRIPTIONAL REGULATORY PROTEIN-RELATED-RELATED"/>
    <property type="match status" value="1"/>
</dbReference>